<comment type="caution">
    <text evidence="9">The sequence shown here is derived from an EMBL/GenBank/DDBJ whole genome shotgun (WGS) entry which is preliminary data.</text>
</comment>
<proteinExistence type="inferred from homology"/>
<evidence type="ECO:0000313" key="10">
    <source>
        <dbReference type="Proteomes" id="UP001612915"/>
    </source>
</evidence>
<dbReference type="RefSeq" id="WP_398275093.1">
    <property type="nucleotide sequence ID" value="NZ_JBITLV010000001.1"/>
</dbReference>
<sequence length="325" mass="35159">MSEPLLDVRALNVSFPTRHGVARVVLDLDLTVERGETLAVVGESGSGKSVTMLAVAGLLPSPPARITGEAWFDGVQLIGASDDELRSVRGARIGMVFQDPMTSLNPYLRVGRQVTEGLVEHQGLSKREAADRAVELLDLVGIPEPARRARDYPHEFSGGMRQRVMIATALACDPDLLIADEATTALDVTTQAQIVDLVASLQDRLGMAVIWISHDLGVVARIADRVAVMYAGQVVEQAPVDELFAHPRHPYTLGLLQSLPVVETAGADLPTIEGLPPDPRHRPPGCAFHPRCPYRLDARCATEVPPLREVAAGHWSRSFYEVPDA</sequence>
<dbReference type="PANTHER" id="PTHR43297">
    <property type="entry name" value="OLIGOPEPTIDE TRANSPORT ATP-BINDING PROTEIN APPD"/>
    <property type="match status" value="1"/>
</dbReference>
<keyword evidence="3" id="KW-0813">Transport</keyword>
<evidence type="ECO:0000256" key="7">
    <source>
        <dbReference type="ARBA" id="ARBA00023136"/>
    </source>
</evidence>
<evidence type="ECO:0000256" key="5">
    <source>
        <dbReference type="ARBA" id="ARBA00022741"/>
    </source>
</evidence>
<evidence type="ECO:0000256" key="4">
    <source>
        <dbReference type="ARBA" id="ARBA00022475"/>
    </source>
</evidence>
<evidence type="ECO:0000256" key="1">
    <source>
        <dbReference type="ARBA" id="ARBA00004202"/>
    </source>
</evidence>
<feature type="domain" description="ABC transporter" evidence="8">
    <location>
        <begin position="8"/>
        <end position="256"/>
    </location>
</feature>
<reference evidence="9 10" key="1">
    <citation type="submission" date="2024-10" db="EMBL/GenBank/DDBJ databases">
        <title>The Natural Products Discovery Center: Release of the First 8490 Sequenced Strains for Exploring Actinobacteria Biosynthetic Diversity.</title>
        <authorList>
            <person name="Kalkreuter E."/>
            <person name="Kautsar S.A."/>
            <person name="Yang D."/>
            <person name="Bader C.D."/>
            <person name="Teijaro C.N."/>
            <person name="Fluegel L."/>
            <person name="Davis C.M."/>
            <person name="Simpson J.R."/>
            <person name="Lauterbach L."/>
            <person name="Steele A.D."/>
            <person name="Gui C."/>
            <person name="Meng S."/>
            <person name="Li G."/>
            <person name="Viehrig K."/>
            <person name="Ye F."/>
            <person name="Su P."/>
            <person name="Kiefer A.F."/>
            <person name="Nichols A."/>
            <person name="Cepeda A.J."/>
            <person name="Yan W."/>
            <person name="Fan B."/>
            <person name="Jiang Y."/>
            <person name="Adhikari A."/>
            <person name="Zheng C.-J."/>
            <person name="Schuster L."/>
            <person name="Cowan T.M."/>
            <person name="Smanski M.J."/>
            <person name="Chevrette M.G."/>
            <person name="De Carvalho L.P.S."/>
            <person name="Shen B."/>
        </authorList>
    </citation>
    <scope>NUCLEOTIDE SEQUENCE [LARGE SCALE GENOMIC DNA]</scope>
    <source>
        <strain evidence="9 10">NPDC049639</strain>
    </source>
</reference>
<evidence type="ECO:0000256" key="2">
    <source>
        <dbReference type="ARBA" id="ARBA00005417"/>
    </source>
</evidence>
<name>A0ABW8AI93_9ACTN</name>
<evidence type="ECO:0000256" key="3">
    <source>
        <dbReference type="ARBA" id="ARBA00022448"/>
    </source>
</evidence>
<dbReference type="Proteomes" id="UP001612915">
    <property type="component" value="Unassembled WGS sequence"/>
</dbReference>
<dbReference type="PROSITE" id="PS50893">
    <property type="entry name" value="ABC_TRANSPORTER_2"/>
    <property type="match status" value="1"/>
</dbReference>
<dbReference type="CDD" id="cd03257">
    <property type="entry name" value="ABC_NikE_OppD_transporters"/>
    <property type="match status" value="1"/>
</dbReference>
<evidence type="ECO:0000256" key="6">
    <source>
        <dbReference type="ARBA" id="ARBA00022840"/>
    </source>
</evidence>
<dbReference type="InterPro" id="IPR003439">
    <property type="entry name" value="ABC_transporter-like_ATP-bd"/>
</dbReference>
<dbReference type="InterPro" id="IPR017871">
    <property type="entry name" value="ABC_transporter-like_CS"/>
</dbReference>
<dbReference type="GO" id="GO:0005524">
    <property type="term" value="F:ATP binding"/>
    <property type="evidence" value="ECO:0007669"/>
    <property type="project" value="UniProtKB-KW"/>
</dbReference>
<dbReference type="InterPro" id="IPR013563">
    <property type="entry name" value="Oligopep_ABC_C"/>
</dbReference>
<dbReference type="Pfam" id="PF00005">
    <property type="entry name" value="ABC_tran"/>
    <property type="match status" value="1"/>
</dbReference>
<accession>A0ABW8AI93</accession>
<gene>
    <name evidence="9" type="ORF">ACIB24_03270</name>
</gene>
<dbReference type="SUPFAM" id="SSF52540">
    <property type="entry name" value="P-loop containing nucleoside triphosphate hydrolases"/>
    <property type="match status" value="1"/>
</dbReference>
<keyword evidence="5" id="KW-0547">Nucleotide-binding</keyword>
<dbReference type="EMBL" id="JBITLV010000001">
    <property type="protein sequence ID" value="MFI7586079.1"/>
    <property type="molecule type" value="Genomic_DNA"/>
</dbReference>
<dbReference type="InterPro" id="IPR003593">
    <property type="entry name" value="AAA+_ATPase"/>
</dbReference>
<dbReference type="InterPro" id="IPR050388">
    <property type="entry name" value="ABC_Ni/Peptide_Import"/>
</dbReference>
<dbReference type="SMART" id="SM00382">
    <property type="entry name" value="AAA"/>
    <property type="match status" value="1"/>
</dbReference>
<dbReference type="PROSITE" id="PS00211">
    <property type="entry name" value="ABC_TRANSPORTER_1"/>
    <property type="match status" value="1"/>
</dbReference>
<keyword evidence="10" id="KW-1185">Reference proteome</keyword>
<keyword evidence="7" id="KW-0472">Membrane</keyword>
<dbReference type="PANTHER" id="PTHR43297:SF2">
    <property type="entry name" value="DIPEPTIDE TRANSPORT ATP-BINDING PROTEIN DPPD"/>
    <property type="match status" value="1"/>
</dbReference>
<organism evidence="9 10">
    <name type="scientific">Spongisporangium articulatum</name>
    <dbReference type="NCBI Taxonomy" id="3362603"/>
    <lineage>
        <taxon>Bacteria</taxon>
        <taxon>Bacillati</taxon>
        <taxon>Actinomycetota</taxon>
        <taxon>Actinomycetes</taxon>
        <taxon>Kineosporiales</taxon>
        <taxon>Kineosporiaceae</taxon>
        <taxon>Spongisporangium</taxon>
    </lineage>
</organism>
<comment type="similarity">
    <text evidence="2">Belongs to the ABC transporter superfamily.</text>
</comment>
<keyword evidence="6 9" id="KW-0067">ATP-binding</keyword>
<protein>
    <submittedName>
        <fullName evidence="9">ABC transporter ATP-binding protein</fullName>
    </submittedName>
</protein>
<dbReference type="InterPro" id="IPR027417">
    <property type="entry name" value="P-loop_NTPase"/>
</dbReference>
<evidence type="ECO:0000313" key="9">
    <source>
        <dbReference type="EMBL" id="MFI7586079.1"/>
    </source>
</evidence>
<evidence type="ECO:0000259" key="8">
    <source>
        <dbReference type="PROSITE" id="PS50893"/>
    </source>
</evidence>
<dbReference type="Gene3D" id="3.40.50.300">
    <property type="entry name" value="P-loop containing nucleotide triphosphate hydrolases"/>
    <property type="match status" value="1"/>
</dbReference>
<dbReference type="NCBIfam" id="TIGR01727">
    <property type="entry name" value="oligo_HPY"/>
    <property type="match status" value="1"/>
</dbReference>
<comment type="subcellular location">
    <subcellularLocation>
        <location evidence="1">Cell membrane</location>
        <topology evidence="1">Peripheral membrane protein</topology>
    </subcellularLocation>
</comment>
<dbReference type="Pfam" id="PF08352">
    <property type="entry name" value="oligo_HPY"/>
    <property type="match status" value="1"/>
</dbReference>
<keyword evidence="4" id="KW-1003">Cell membrane</keyword>